<dbReference type="Proteomes" id="UP001172083">
    <property type="component" value="Unassembled WGS sequence"/>
</dbReference>
<dbReference type="InterPro" id="IPR023393">
    <property type="entry name" value="START-like_dom_sf"/>
</dbReference>
<organism evidence="3 4">
    <name type="scientific">Agaribacillus aureus</name>
    <dbReference type="NCBI Taxonomy" id="3051825"/>
    <lineage>
        <taxon>Bacteria</taxon>
        <taxon>Pseudomonadati</taxon>
        <taxon>Bacteroidota</taxon>
        <taxon>Cytophagia</taxon>
        <taxon>Cytophagales</taxon>
        <taxon>Splendidivirgaceae</taxon>
        <taxon>Agaribacillus</taxon>
    </lineage>
</organism>
<name>A0ABT8L504_9BACT</name>
<dbReference type="EMBL" id="JAUJEB010000001">
    <property type="protein sequence ID" value="MDN5212804.1"/>
    <property type="molecule type" value="Genomic_DNA"/>
</dbReference>
<dbReference type="InterPro" id="IPR013538">
    <property type="entry name" value="ASHA1/2-like_C"/>
</dbReference>
<evidence type="ECO:0000313" key="4">
    <source>
        <dbReference type="Proteomes" id="UP001172083"/>
    </source>
</evidence>
<accession>A0ABT8L504</accession>
<sequence>MPNNDLHIEQIFDAPIHLVWEALTKKDLMKQWFFDLEEFKPEPGFTFQFTGRGTSGKEFLHLCEIIEVIPEKKLSYTWKYDGYTGNSLVTFELFDEAGKTKLTLTHSGLATFPKEIPDFVIKNFENGWNYIVTTALKDFLESN</sequence>
<evidence type="ECO:0000256" key="1">
    <source>
        <dbReference type="ARBA" id="ARBA00006817"/>
    </source>
</evidence>
<feature type="domain" description="Activator of Hsp90 ATPase homologue 1/2-like C-terminal" evidence="2">
    <location>
        <begin position="13"/>
        <end position="141"/>
    </location>
</feature>
<proteinExistence type="inferred from homology"/>
<protein>
    <submittedName>
        <fullName evidence="3">SRPBCC domain-containing protein</fullName>
    </submittedName>
</protein>
<evidence type="ECO:0000313" key="3">
    <source>
        <dbReference type="EMBL" id="MDN5212804.1"/>
    </source>
</evidence>
<comment type="similarity">
    <text evidence="1">Belongs to the AHA1 family.</text>
</comment>
<dbReference type="RefSeq" id="WP_346758121.1">
    <property type="nucleotide sequence ID" value="NZ_JAUJEB010000001.1"/>
</dbReference>
<dbReference type="CDD" id="cd07814">
    <property type="entry name" value="SRPBCC_CalC_Aha1-like"/>
    <property type="match status" value="1"/>
</dbReference>
<evidence type="ECO:0000259" key="2">
    <source>
        <dbReference type="Pfam" id="PF08327"/>
    </source>
</evidence>
<dbReference type="SUPFAM" id="SSF55961">
    <property type="entry name" value="Bet v1-like"/>
    <property type="match status" value="1"/>
</dbReference>
<reference evidence="3" key="1">
    <citation type="submission" date="2023-06" db="EMBL/GenBank/DDBJ databases">
        <title>Genomic of Agaribacillus aureum.</title>
        <authorList>
            <person name="Wang G."/>
        </authorList>
    </citation>
    <scope>NUCLEOTIDE SEQUENCE</scope>
    <source>
        <strain evidence="3">BMA12</strain>
    </source>
</reference>
<keyword evidence="4" id="KW-1185">Reference proteome</keyword>
<dbReference type="Pfam" id="PF08327">
    <property type="entry name" value="AHSA1"/>
    <property type="match status" value="1"/>
</dbReference>
<dbReference type="Gene3D" id="3.30.530.20">
    <property type="match status" value="1"/>
</dbReference>
<gene>
    <name evidence="3" type="ORF">QQ020_12135</name>
</gene>
<comment type="caution">
    <text evidence="3">The sequence shown here is derived from an EMBL/GenBank/DDBJ whole genome shotgun (WGS) entry which is preliminary data.</text>
</comment>